<organism evidence="1 2">
    <name type="scientific">Linum trigynum</name>
    <dbReference type="NCBI Taxonomy" id="586398"/>
    <lineage>
        <taxon>Eukaryota</taxon>
        <taxon>Viridiplantae</taxon>
        <taxon>Streptophyta</taxon>
        <taxon>Embryophyta</taxon>
        <taxon>Tracheophyta</taxon>
        <taxon>Spermatophyta</taxon>
        <taxon>Magnoliopsida</taxon>
        <taxon>eudicotyledons</taxon>
        <taxon>Gunneridae</taxon>
        <taxon>Pentapetalae</taxon>
        <taxon>rosids</taxon>
        <taxon>fabids</taxon>
        <taxon>Malpighiales</taxon>
        <taxon>Linaceae</taxon>
        <taxon>Linum</taxon>
    </lineage>
</organism>
<dbReference type="Proteomes" id="UP001497516">
    <property type="component" value="Chromosome 3"/>
</dbReference>
<proteinExistence type="predicted"/>
<accession>A0AAV2DYG6</accession>
<dbReference type="AlphaFoldDB" id="A0AAV2DYG6"/>
<keyword evidence="2" id="KW-1185">Reference proteome</keyword>
<evidence type="ECO:0000313" key="1">
    <source>
        <dbReference type="EMBL" id="CAL1378579.1"/>
    </source>
</evidence>
<protein>
    <submittedName>
        <fullName evidence="1">Uncharacterized protein</fullName>
    </submittedName>
</protein>
<gene>
    <name evidence="1" type="ORF">LTRI10_LOCUS20153</name>
</gene>
<reference evidence="1 2" key="1">
    <citation type="submission" date="2024-04" db="EMBL/GenBank/DDBJ databases">
        <authorList>
            <person name="Fracassetti M."/>
        </authorList>
    </citation>
    <scope>NUCLEOTIDE SEQUENCE [LARGE SCALE GENOMIC DNA]</scope>
</reference>
<dbReference type="EMBL" id="OZ034816">
    <property type="protein sequence ID" value="CAL1378579.1"/>
    <property type="molecule type" value="Genomic_DNA"/>
</dbReference>
<evidence type="ECO:0000313" key="2">
    <source>
        <dbReference type="Proteomes" id="UP001497516"/>
    </source>
</evidence>
<sequence length="84" mass="9228">MTSGIKALVPVHGGGRQFGGTLIRWTSGFEICVYLAGQGDSRLFGGSTRDPRLGFGGLREVRVCLEDLGRIQVCLADQREFRVW</sequence>
<name>A0AAV2DYG6_9ROSI</name>